<comment type="subcellular location">
    <subcellularLocation>
        <location evidence="1">Cell membrane</location>
        <topology evidence="1">Multi-pass membrane protein</topology>
    </subcellularLocation>
</comment>
<sequence>MWTVLSTLLLLWAIVIASESTVDFIRSVAKASSLELLIIRYDYCPDSWLPELYASNSLSVVLQSASSVQPRHEEFSRALHVVCLPRYGLHEEELLLQALATSLEDRRSEKCLLYLTNRFANPFAMDQMLRRCYELKMLNVVGLIAADEQRFYYRYHPYPEFRVERRTLQASPIFEEQFPNMQGEPLIVMPDQWHPRSVVYVDRCTGKNVLAGSVGRFARTLVWKLNALQYAQTVIPGRFLNANALRDLVKRLPIDLPLSVSQISDVQQRPHSSYPFELTHICLMIPVANEIPVRDIYRHLSSVGNVCIALVIVYAYGLVLTCQRRLHELEFYFVDFLLNDRALRGVLGQSFQLTNQESGSTSKWIYLVLGIVGLNISCIFGAALETMLAHPPRQFQPRSIADVRRARLPLIVMEENLDAVADLQLPVLTVNASEYIRLRYEGNTSYVYLTSRLHWTLFENQQMHFSRELFIYSKDACLWSLALLTFELPKHSWFEAPINKLILEARASGIYQYWVGMHHYDMSVAGVASLRDLSLQQIQRETHETGSALRLIDLQWIWLAYGVLTLLAVLLFILEIGWQQFQAFALCSDLVYC</sequence>
<dbReference type="Proteomes" id="UP001500889">
    <property type="component" value="Chromosome E"/>
</dbReference>
<feature type="transmembrane region" description="Helical" evidence="8">
    <location>
        <begin position="556"/>
        <end position="578"/>
    </location>
</feature>
<evidence type="ECO:0000256" key="2">
    <source>
        <dbReference type="ARBA" id="ARBA00022475"/>
    </source>
</evidence>
<dbReference type="EMBL" id="AP029267">
    <property type="protein sequence ID" value="BFG04870.1"/>
    <property type="molecule type" value="Genomic_DNA"/>
</dbReference>
<protein>
    <recommendedName>
        <fullName evidence="12">Ionotropic receptor</fullName>
    </recommendedName>
</protein>
<gene>
    <name evidence="10" type="ORF">DMAD_03731</name>
</gene>
<evidence type="ECO:0000256" key="4">
    <source>
        <dbReference type="ARBA" id="ARBA00022989"/>
    </source>
</evidence>
<keyword evidence="2" id="KW-1003">Cell membrane</keyword>
<evidence type="ECO:0000256" key="8">
    <source>
        <dbReference type="SAM" id="Phobius"/>
    </source>
</evidence>
<evidence type="ECO:0000256" key="5">
    <source>
        <dbReference type="ARBA" id="ARBA00023136"/>
    </source>
</evidence>
<evidence type="ECO:0000256" key="1">
    <source>
        <dbReference type="ARBA" id="ARBA00004651"/>
    </source>
</evidence>
<keyword evidence="7" id="KW-0325">Glycoprotein</keyword>
<keyword evidence="9" id="KW-0732">Signal</keyword>
<dbReference type="PANTHER" id="PTHR42643:SF41">
    <property type="entry name" value="IONOTROPIC RECEPTOR 20A-RELATED"/>
    <property type="match status" value="1"/>
</dbReference>
<dbReference type="InterPro" id="IPR052192">
    <property type="entry name" value="Insect_Ionotropic_Sensory_Rcpt"/>
</dbReference>
<proteinExistence type="predicted"/>
<name>A0AAU9G8H5_DROMD</name>
<feature type="transmembrane region" description="Helical" evidence="8">
    <location>
        <begin position="364"/>
        <end position="384"/>
    </location>
</feature>
<keyword evidence="3 8" id="KW-0812">Transmembrane</keyword>
<evidence type="ECO:0000256" key="3">
    <source>
        <dbReference type="ARBA" id="ARBA00022692"/>
    </source>
</evidence>
<reference evidence="10 11" key="1">
    <citation type="submission" date="2024-02" db="EMBL/GenBank/DDBJ databases">
        <title>A chromosome-level genome assembly of Drosophila madeirensis, a fruit fly species endemic to Madeira island.</title>
        <authorList>
            <person name="Tomihara K."/>
            <person name="Llopart A."/>
            <person name="Yamamoto D."/>
        </authorList>
    </citation>
    <scope>NUCLEOTIDE SEQUENCE [LARGE SCALE GENOMIC DNA]</scope>
    <source>
        <strain evidence="10 11">RF1</strain>
    </source>
</reference>
<feature type="chain" id="PRO_5043829639" description="Ionotropic receptor" evidence="9">
    <location>
        <begin position="18"/>
        <end position="593"/>
    </location>
</feature>
<organism evidence="10 11">
    <name type="scientific">Drosophila madeirensis</name>
    <name type="common">Fruit fly</name>
    <dbReference type="NCBI Taxonomy" id="30013"/>
    <lineage>
        <taxon>Eukaryota</taxon>
        <taxon>Metazoa</taxon>
        <taxon>Ecdysozoa</taxon>
        <taxon>Arthropoda</taxon>
        <taxon>Hexapoda</taxon>
        <taxon>Insecta</taxon>
        <taxon>Pterygota</taxon>
        <taxon>Neoptera</taxon>
        <taxon>Endopterygota</taxon>
        <taxon>Diptera</taxon>
        <taxon>Brachycera</taxon>
        <taxon>Muscomorpha</taxon>
        <taxon>Ephydroidea</taxon>
        <taxon>Drosophilidae</taxon>
        <taxon>Drosophila</taxon>
        <taxon>Sophophora</taxon>
    </lineage>
</organism>
<evidence type="ECO:0000256" key="6">
    <source>
        <dbReference type="ARBA" id="ARBA00023170"/>
    </source>
</evidence>
<dbReference type="PANTHER" id="PTHR42643">
    <property type="entry name" value="IONOTROPIC RECEPTOR 20A-RELATED"/>
    <property type="match status" value="1"/>
</dbReference>
<accession>A0AAU9G8H5</accession>
<evidence type="ECO:0000313" key="11">
    <source>
        <dbReference type="Proteomes" id="UP001500889"/>
    </source>
</evidence>
<keyword evidence="4 8" id="KW-1133">Transmembrane helix</keyword>
<evidence type="ECO:0008006" key="12">
    <source>
        <dbReference type="Google" id="ProtNLM"/>
    </source>
</evidence>
<evidence type="ECO:0000256" key="7">
    <source>
        <dbReference type="ARBA" id="ARBA00023180"/>
    </source>
</evidence>
<keyword evidence="6" id="KW-0675">Receptor</keyword>
<keyword evidence="5 8" id="KW-0472">Membrane</keyword>
<evidence type="ECO:0000313" key="10">
    <source>
        <dbReference type="EMBL" id="BFG04870.1"/>
    </source>
</evidence>
<dbReference type="GO" id="GO:0005886">
    <property type="term" value="C:plasma membrane"/>
    <property type="evidence" value="ECO:0007669"/>
    <property type="project" value="UniProtKB-SubCell"/>
</dbReference>
<evidence type="ECO:0000256" key="9">
    <source>
        <dbReference type="SAM" id="SignalP"/>
    </source>
</evidence>
<feature type="signal peptide" evidence="9">
    <location>
        <begin position="1"/>
        <end position="17"/>
    </location>
</feature>
<keyword evidence="11" id="KW-1185">Reference proteome</keyword>
<dbReference type="AlphaFoldDB" id="A0AAU9G8H5"/>